<sequence length="439" mass="50029">MKKQILILFLAFKVHAQKEFTLQQCIDYTLKNNPSLFVQQNNVAIAKAKSWQTLSEYLPQVSGSATMLNNIQLQTNVLPAGILGPDPSEITFGTKYNTNAAVDVKQIIYDQSKITGIKAAKPYAEISVLQQKQNQELLIYNTGTAYYQVLIYREKLHILKSNQQKYEQMVKVLQYQYEKGTVLEKDVDRVQVNLNTTSYQIQDSQTKEILALNILKNAMGMDAEENFNIVPTVNYELLAAGNFDENLVLDNLTETAIDEQSLELQKYSLKAKQASFIPTLTAVGRFGQQALNNDFSNSFNNWSAFSYVGLSLNVPIFSGFKRKSEVQEEKLKLKNEELNFKINKQNLELRFDNAKTAMGTAYSAYMSSKDNMVLAKKLLDVTDYQYQRGVTNLTDYLNDDLAYKESQSNYINSLYNLMISQMDYQKSKGSLLSFMSQIR</sequence>
<keyword evidence="9" id="KW-1185">Reference proteome</keyword>
<evidence type="ECO:0000313" key="9">
    <source>
        <dbReference type="Proteomes" id="UP000561681"/>
    </source>
</evidence>
<accession>A0A7W7J2A6</accession>
<gene>
    <name evidence="8" type="ORF">HNP37_004813</name>
</gene>
<protein>
    <submittedName>
        <fullName evidence="8">Outer membrane protein TolC</fullName>
    </submittedName>
</protein>
<keyword evidence="3" id="KW-0813">Transport</keyword>
<evidence type="ECO:0000256" key="5">
    <source>
        <dbReference type="ARBA" id="ARBA00022692"/>
    </source>
</evidence>
<dbReference type="AlphaFoldDB" id="A0A7W7J2A6"/>
<keyword evidence="7" id="KW-0998">Cell outer membrane</keyword>
<comment type="similarity">
    <text evidence="2">Belongs to the outer membrane factor (OMF) (TC 1.B.17) family.</text>
</comment>
<dbReference type="PANTHER" id="PTHR30026">
    <property type="entry name" value="OUTER MEMBRANE PROTEIN TOLC"/>
    <property type="match status" value="1"/>
</dbReference>
<dbReference type="GO" id="GO:0015562">
    <property type="term" value="F:efflux transmembrane transporter activity"/>
    <property type="evidence" value="ECO:0007669"/>
    <property type="project" value="InterPro"/>
</dbReference>
<dbReference type="GO" id="GO:0009279">
    <property type="term" value="C:cell outer membrane"/>
    <property type="evidence" value="ECO:0007669"/>
    <property type="project" value="UniProtKB-SubCell"/>
</dbReference>
<comment type="caution">
    <text evidence="8">The sequence shown here is derived from an EMBL/GenBank/DDBJ whole genome shotgun (WGS) entry which is preliminary data.</text>
</comment>
<keyword evidence="4" id="KW-1134">Transmembrane beta strand</keyword>
<keyword evidence="6" id="KW-0472">Membrane</keyword>
<comment type="subcellular location">
    <subcellularLocation>
        <location evidence="1">Cell outer membrane</location>
    </subcellularLocation>
</comment>
<dbReference type="EMBL" id="JACHLD010000014">
    <property type="protein sequence ID" value="MBB4804715.1"/>
    <property type="molecule type" value="Genomic_DNA"/>
</dbReference>
<proteinExistence type="inferred from homology"/>
<organism evidence="8 9">
    <name type="scientific">Flavobacterium nitrogenifigens</name>
    <dbReference type="NCBI Taxonomy" id="1617283"/>
    <lineage>
        <taxon>Bacteria</taxon>
        <taxon>Pseudomonadati</taxon>
        <taxon>Bacteroidota</taxon>
        <taxon>Flavobacteriia</taxon>
        <taxon>Flavobacteriales</taxon>
        <taxon>Flavobacteriaceae</taxon>
        <taxon>Flavobacterium</taxon>
    </lineage>
</organism>
<evidence type="ECO:0000256" key="4">
    <source>
        <dbReference type="ARBA" id="ARBA00022452"/>
    </source>
</evidence>
<dbReference type="InterPro" id="IPR051906">
    <property type="entry name" value="TolC-like"/>
</dbReference>
<reference evidence="8 9" key="1">
    <citation type="submission" date="2020-08" db="EMBL/GenBank/DDBJ databases">
        <title>Functional genomics of gut bacteria from endangered species of beetles.</title>
        <authorList>
            <person name="Carlos-Shanley C."/>
        </authorList>
    </citation>
    <scope>NUCLEOTIDE SEQUENCE [LARGE SCALE GENOMIC DNA]</scope>
    <source>
        <strain evidence="8 9">S00142</strain>
    </source>
</reference>
<evidence type="ECO:0000256" key="2">
    <source>
        <dbReference type="ARBA" id="ARBA00007613"/>
    </source>
</evidence>
<dbReference type="Pfam" id="PF02321">
    <property type="entry name" value="OEP"/>
    <property type="match status" value="2"/>
</dbReference>
<dbReference type="PANTHER" id="PTHR30026:SF20">
    <property type="entry name" value="OUTER MEMBRANE PROTEIN TOLC"/>
    <property type="match status" value="1"/>
</dbReference>
<dbReference type="GO" id="GO:1990281">
    <property type="term" value="C:efflux pump complex"/>
    <property type="evidence" value="ECO:0007669"/>
    <property type="project" value="TreeGrafter"/>
</dbReference>
<name>A0A7W7J2A6_9FLAO</name>
<evidence type="ECO:0000313" key="8">
    <source>
        <dbReference type="EMBL" id="MBB4804715.1"/>
    </source>
</evidence>
<dbReference type="Gene3D" id="1.20.1600.10">
    <property type="entry name" value="Outer membrane efflux proteins (OEP)"/>
    <property type="match status" value="1"/>
</dbReference>
<dbReference type="Proteomes" id="UP000561681">
    <property type="component" value="Unassembled WGS sequence"/>
</dbReference>
<dbReference type="SUPFAM" id="SSF56954">
    <property type="entry name" value="Outer membrane efflux proteins (OEP)"/>
    <property type="match status" value="1"/>
</dbReference>
<evidence type="ECO:0000256" key="7">
    <source>
        <dbReference type="ARBA" id="ARBA00023237"/>
    </source>
</evidence>
<dbReference type="GO" id="GO:0015288">
    <property type="term" value="F:porin activity"/>
    <property type="evidence" value="ECO:0007669"/>
    <property type="project" value="TreeGrafter"/>
</dbReference>
<dbReference type="InterPro" id="IPR003423">
    <property type="entry name" value="OMP_efflux"/>
</dbReference>
<evidence type="ECO:0000256" key="6">
    <source>
        <dbReference type="ARBA" id="ARBA00023136"/>
    </source>
</evidence>
<evidence type="ECO:0000256" key="1">
    <source>
        <dbReference type="ARBA" id="ARBA00004442"/>
    </source>
</evidence>
<dbReference type="RefSeq" id="WP_184168215.1">
    <property type="nucleotide sequence ID" value="NZ_JACHLD010000014.1"/>
</dbReference>
<evidence type="ECO:0000256" key="3">
    <source>
        <dbReference type="ARBA" id="ARBA00022448"/>
    </source>
</evidence>
<keyword evidence="5" id="KW-0812">Transmembrane</keyword>